<accession>A0A427YK95</accession>
<protein>
    <submittedName>
        <fullName evidence="2">Uncharacterized protein</fullName>
    </submittedName>
</protein>
<gene>
    <name evidence="2" type="ORF">EHS25_009811</name>
</gene>
<proteinExistence type="predicted"/>
<feature type="compositionally biased region" description="Acidic residues" evidence="1">
    <location>
        <begin position="338"/>
        <end position="348"/>
    </location>
</feature>
<reference evidence="2 3" key="1">
    <citation type="submission" date="2018-11" db="EMBL/GenBank/DDBJ databases">
        <title>Genome sequence of Saitozyma podzolica DSM 27192.</title>
        <authorList>
            <person name="Aliyu H."/>
            <person name="Gorte O."/>
            <person name="Ochsenreither K."/>
        </authorList>
    </citation>
    <scope>NUCLEOTIDE SEQUENCE [LARGE SCALE GENOMIC DNA]</scope>
    <source>
        <strain evidence="2 3">DSM 27192</strain>
    </source>
</reference>
<feature type="compositionally biased region" description="Low complexity" evidence="1">
    <location>
        <begin position="122"/>
        <end position="132"/>
    </location>
</feature>
<feature type="compositionally biased region" description="Polar residues" evidence="1">
    <location>
        <begin position="74"/>
        <end position="102"/>
    </location>
</feature>
<evidence type="ECO:0000313" key="2">
    <source>
        <dbReference type="EMBL" id="RSH91512.1"/>
    </source>
</evidence>
<evidence type="ECO:0000313" key="3">
    <source>
        <dbReference type="Proteomes" id="UP000279259"/>
    </source>
</evidence>
<comment type="caution">
    <text evidence="2">The sequence shown here is derived from an EMBL/GenBank/DDBJ whole genome shotgun (WGS) entry which is preliminary data.</text>
</comment>
<dbReference type="EMBL" id="RSCD01000008">
    <property type="protein sequence ID" value="RSH91512.1"/>
    <property type="molecule type" value="Genomic_DNA"/>
</dbReference>
<name>A0A427YK95_9TREE</name>
<organism evidence="2 3">
    <name type="scientific">Saitozyma podzolica</name>
    <dbReference type="NCBI Taxonomy" id="1890683"/>
    <lineage>
        <taxon>Eukaryota</taxon>
        <taxon>Fungi</taxon>
        <taxon>Dikarya</taxon>
        <taxon>Basidiomycota</taxon>
        <taxon>Agaricomycotina</taxon>
        <taxon>Tremellomycetes</taxon>
        <taxon>Tremellales</taxon>
        <taxon>Trimorphomycetaceae</taxon>
        <taxon>Saitozyma</taxon>
    </lineage>
</organism>
<feature type="region of interest" description="Disordered" evidence="1">
    <location>
        <begin position="338"/>
        <end position="358"/>
    </location>
</feature>
<feature type="region of interest" description="Disordered" evidence="1">
    <location>
        <begin position="541"/>
        <end position="572"/>
    </location>
</feature>
<feature type="region of interest" description="Disordered" evidence="1">
    <location>
        <begin position="166"/>
        <end position="187"/>
    </location>
</feature>
<feature type="region of interest" description="Disordered" evidence="1">
    <location>
        <begin position="23"/>
        <end position="102"/>
    </location>
</feature>
<keyword evidence="3" id="KW-1185">Reference proteome</keyword>
<dbReference type="OrthoDB" id="10324659at2759"/>
<evidence type="ECO:0000256" key="1">
    <source>
        <dbReference type="SAM" id="MobiDB-lite"/>
    </source>
</evidence>
<dbReference type="Proteomes" id="UP000279259">
    <property type="component" value="Unassembled WGS sequence"/>
</dbReference>
<sequence length="611" mass="65357">MAVTTPPLFTTSPLERTPFSCPFSTSPLSTHNSHTHNFSPATSPRQVRSQSQHDRLVFSDPEPLTFAKMPIPYPTSTAPSTDSEALSDTPLDSSSTHPASRISRSPSLLTCLFQSNSRSACSSRAPSSAGSSQPTPITPTNSNSRSGSGSGIWGCKPILRRSTACASTSTSASEDNGGNGIGGFMPKASHPFNLTSLEKVSEQNSSTTSVIPTLHGRRSCTLKFAVTRTVPVQVSSTAASSVRSTSRSRMSRSPAPVHAWDELPCALPVEIDDESDEDEGYVEDEEGGFTSDEDELGTFAGPSRMRWQPPFRPDLVLPSSPYGNPKRKMTVEVYSTTDDNDNDIEDDNAPTPRLNQPTRGRKVSISIVGLGGSRLVEKCSRHLSPPPPCLSPTTYLGAEDQIEAPPAARSPSAAEFCRRRGSGVPRLTRDHEQGCRQLRGWRSDDAAFLPLRNEPASASRLTWSRKASLPEDVAVAVPVPVRSMTGAHEVPTSVPSRPILRNARSSAAIVTAVPMRRSGGGTDTLPPVPGAGAFDGAPHVLRRSSAPTSPNLGMTRRTESESPNRKFGALGTHPEVNLQTVFSRSITCEKARKGLERALRESADTPSRSGL</sequence>
<feature type="region of interest" description="Disordered" evidence="1">
    <location>
        <begin position="122"/>
        <end position="153"/>
    </location>
</feature>
<feature type="compositionally biased region" description="Polar residues" evidence="1">
    <location>
        <begin position="23"/>
        <end position="50"/>
    </location>
</feature>
<dbReference type="AlphaFoldDB" id="A0A427YK95"/>
<dbReference type="STRING" id="1890683.A0A427YK95"/>